<feature type="region of interest" description="Disordered" evidence="1">
    <location>
        <begin position="216"/>
        <end position="236"/>
    </location>
</feature>
<name>D5X9Z4_THEPJ</name>
<keyword evidence="2" id="KW-0472">Membrane</keyword>
<protein>
    <recommendedName>
        <fullName evidence="6">SHOCT domain-containing protein</fullName>
    </recommendedName>
</protein>
<dbReference type="STRING" id="635013.TherJR_2284"/>
<organism evidence="4 5">
    <name type="scientific">Thermincola potens (strain JR)</name>
    <dbReference type="NCBI Taxonomy" id="635013"/>
    <lineage>
        <taxon>Bacteria</taxon>
        <taxon>Bacillati</taxon>
        <taxon>Bacillota</taxon>
        <taxon>Clostridia</taxon>
        <taxon>Eubacteriales</taxon>
        <taxon>Thermincolaceae</taxon>
        <taxon>Thermincola</taxon>
    </lineage>
</organism>
<proteinExistence type="predicted"/>
<sequence length="335" mass="37753" precursor="true">MQRIFKTLIRPVVTSVLVLVTVLSFIPAAAWAGDEQMEFKNLKVSVWPEYDDPRVLVILEGTMVNASDSPFKGEVKWNIPKGKDLEIGMACEIVNGGHSCQPYEQKDKGDWIELTWKTTRSIAPGEEYPVFLEYYYNPIEGSVDKKFTFSYQPSYKIDSLTVSVQQPLKAENFKIDPAPSSTNTDSGGFVNHNYVYSNQTPNNKITLNVSYKKADPKPSVEKQVNNNNNGGEQQASGVQFTSSFKDAKIWVPAGFMVLILGGFISYAVMQNKDKQRADRIDRLAKKAVKTNRTKGAKNPLLVEEKKKLRQQLLDGAISEETYLQLLADLEEEYEE</sequence>
<accession>D5X9Z4</accession>
<feature type="transmembrane region" description="Helical" evidence="2">
    <location>
        <begin position="249"/>
        <end position="269"/>
    </location>
</feature>
<feature type="chain" id="PRO_5003080011" description="SHOCT domain-containing protein" evidence="3">
    <location>
        <begin position="33"/>
        <end position="335"/>
    </location>
</feature>
<keyword evidence="2" id="KW-1133">Transmembrane helix</keyword>
<keyword evidence="2" id="KW-0812">Transmembrane</keyword>
<evidence type="ECO:0000313" key="4">
    <source>
        <dbReference type="EMBL" id="ADG83127.1"/>
    </source>
</evidence>
<dbReference type="RefSeq" id="WP_013121127.1">
    <property type="nucleotide sequence ID" value="NC_014152.1"/>
</dbReference>
<reference evidence="4 5" key="1">
    <citation type="submission" date="2010-05" db="EMBL/GenBank/DDBJ databases">
        <title>Complete sequence of Thermincola sp. JR.</title>
        <authorList>
            <consortium name="US DOE Joint Genome Institute"/>
            <person name="Lucas S."/>
            <person name="Copeland A."/>
            <person name="Lapidus A."/>
            <person name="Cheng J.-F."/>
            <person name="Bruce D."/>
            <person name="Goodwin L."/>
            <person name="Pitluck S."/>
            <person name="Chertkov O."/>
            <person name="Detter J.C."/>
            <person name="Han C."/>
            <person name="Tapia R."/>
            <person name="Land M."/>
            <person name="Hauser L."/>
            <person name="Kyrpides N."/>
            <person name="Mikhailova N."/>
            <person name="Hazen T.C."/>
            <person name="Woyke T."/>
        </authorList>
    </citation>
    <scope>NUCLEOTIDE SEQUENCE [LARGE SCALE GENOMIC DNA]</scope>
    <source>
        <strain evidence="4 5">JR</strain>
    </source>
</reference>
<keyword evidence="3" id="KW-0732">Signal</keyword>
<dbReference type="AlphaFoldDB" id="D5X9Z4"/>
<dbReference type="Proteomes" id="UP000002377">
    <property type="component" value="Chromosome"/>
</dbReference>
<gene>
    <name evidence="4" type="ordered locus">TherJR_2284</name>
</gene>
<dbReference type="eggNOG" id="ENOG5032D7X">
    <property type="taxonomic scope" value="Bacteria"/>
</dbReference>
<evidence type="ECO:0000313" key="5">
    <source>
        <dbReference type="Proteomes" id="UP000002377"/>
    </source>
</evidence>
<evidence type="ECO:0000256" key="1">
    <source>
        <dbReference type="SAM" id="MobiDB-lite"/>
    </source>
</evidence>
<evidence type="ECO:0000256" key="2">
    <source>
        <dbReference type="SAM" id="Phobius"/>
    </source>
</evidence>
<evidence type="ECO:0000256" key="3">
    <source>
        <dbReference type="SAM" id="SignalP"/>
    </source>
</evidence>
<evidence type="ECO:0008006" key="6">
    <source>
        <dbReference type="Google" id="ProtNLM"/>
    </source>
</evidence>
<dbReference type="EMBL" id="CP002028">
    <property type="protein sequence ID" value="ADG83127.1"/>
    <property type="molecule type" value="Genomic_DNA"/>
</dbReference>
<dbReference type="KEGG" id="tjr:TherJR_2284"/>
<dbReference type="OrthoDB" id="1793330at2"/>
<feature type="signal peptide" evidence="3">
    <location>
        <begin position="1"/>
        <end position="32"/>
    </location>
</feature>
<keyword evidence="5" id="KW-1185">Reference proteome</keyword>
<dbReference type="HOGENOM" id="CLU_069540_0_0_9"/>